<protein>
    <submittedName>
        <fullName evidence="1">Uncharacterized protein</fullName>
    </submittedName>
</protein>
<evidence type="ECO:0000313" key="1">
    <source>
        <dbReference type="EMBL" id="KAJ8961318.1"/>
    </source>
</evidence>
<dbReference type="Proteomes" id="UP001162156">
    <property type="component" value="Unassembled WGS sequence"/>
</dbReference>
<dbReference type="AlphaFoldDB" id="A0AAV8ZDC7"/>
<dbReference type="EMBL" id="JANEYF010001620">
    <property type="protein sequence ID" value="KAJ8961318.1"/>
    <property type="molecule type" value="Genomic_DNA"/>
</dbReference>
<comment type="caution">
    <text evidence="1">The sequence shown here is derived from an EMBL/GenBank/DDBJ whole genome shotgun (WGS) entry which is preliminary data.</text>
</comment>
<sequence>MFTTNKQAKIAAASCALLIGAALLLQQNQRDRRWWEKPWLKRKRGNIDLPTEFIKGGDLKSEFFEDG</sequence>
<evidence type="ECO:0000313" key="2">
    <source>
        <dbReference type="Proteomes" id="UP001162156"/>
    </source>
</evidence>
<gene>
    <name evidence="1" type="ORF">NQ314_005967</name>
</gene>
<reference evidence="1" key="1">
    <citation type="journal article" date="2023" name="Insect Mol. Biol.">
        <title>Genome sequencing provides insights into the evolution of gene families encoding plant cell wall-degrading enzymes in longhorned beetles.</title>
        <authorList>
            <person name="Shin N.R."/>
            <person name="Okamura Y."/>
            <person name="Kirsch R."/>
            <person name="Pauchet Y."/>
        </authorList>
    </citation>
    <scope>NUCLEOTIDE SEQUENCE</scope>
    <source>
        <strain evidence="1">RBIC_L_NR</strain>
    </source>
</reference>
<keyword evidence="2" id="KW-1185">Reference proteome</keyword>
<proteinExistence type="predicted"/>
<name>A0AAV8ZDC7_9CUCU</name>
<accession>A0AAV8ZDC7</accession>
<organism evidence="1 2">
    <name type="scientific">Rhamnusium bicolor</name>
    <dbReference type="NCBI Taxonomy" id="1586634"/>
    <lineage>
        <taxon>Eukaryota</taxon>
        <taxon>Metazoa</taxon>
        <taxon>Ecdysozoa</taxon>
        <taxon>Arthropoda</taxon>
        <taxon>Hexapoda</taxon>
        <taxon>Insecta</taxon>
        <taxon>Pterygota</taxon>
        <taxon>Neoptera</taxon>
        <taxon>Endopterygota</taxon>
        <taxon>Coleoptera</taxon>
        <taxon>Polyphaga</taxon>
        <taxon>Cucujiformia</taxon>
        <taxon>Chrysomeloidea</taxon>
        <taxon>Cerambycidae</taxon>
        <taxon>Lepturinae</taxon>
        <taxon>Rhagiini</taxon>
        <taxon>Rhamnusium</taxon>
    </lineage>
</organism>